<keyword evidence="1" id="KW-0479">Metal-binding</keyword>
<keyword evidence="1" id="KW-0862">Zinc</keyword>
<keyword evidence="1" id="KW-0863">Zinc-finger</keyword>
<dbReference type="Proteomes" id="UP000236319">
    <property type="component" value="Unassembled WGS sequence"/>
</dbReference>
<dbReference type="PROSITE" id="PS50103">
    <property type="entry name" value="ZF_C3H1"/>
    <property type="match status" value="1"/>
</dbReference>
<comment type="caution">
    <text evidence="4">The sequence shown here is derived from an EMBL/GenBank/DDBJ whole genome shotgun (WGS) entry which is preliminary data.</text>
</comment>
<evidence type="ECO:0000256" key="1">
    <source>
        <dbReference type="PROSITE-ProRule" id="PRU00723"/>
    </source>
</evidence>
<organism evidence="4 5">
    <name type="scientific">Babesia ovata</name>
    <dbReference type="NCBI Taxonomy" id="189622"/>
    <lineage>
        <taxon>Eukaryota</taxon>
        <taxon>Sar</taxon>
        <taxon>Alveolata</taxon>
        <taxon>Apicomplexa</taxon>
        <taxon>Aconoidasida</taxon>
        <taxon>Piroplasmida</taxon>
        <taxon>Babesiidae</taxon>
        <taxon>Babesia</taxon>
    </lineage>
</organism>
<evidence type="ECO:0000259" key="3">
    <source>
        <dbReference type="PROSITE" id="PS50103"/>
    </source>
</evidence>
<accession>A0A2H6KJQ6</accession>
<dbReference type="EMBL" id="BDSA01000022">
    <property type="protein sequence ID" value="GBE63210.1"/>
    <property type="molecule type" value="Genomic_DNA"/>
</dbReference>
<evidence type="ECO:0000256" key="2">
    <source>
        <dbReference type="SAM" id="Phobius"/>
    </source>
</evidence>
<dbReference type="InterPro" id="IPR000571">
    <property type="entry name" value="Znf_CCCH"/>
</dbReference>
<feature type="zinc finger region" description="C3H1-type" evidence="1">
    <location>
        <begin position="105"/>
        <end position="133"/>
    </location>
</feature>
<sequence>MKLFKSSVNDLSINLVNGSDVTNAFLDAYGSESTKHTNCEHPHLLNLTANEVCYKADDFNSSPYLCSLYFDSYDYLTDKHCKVYLSWAIYLPWTFWDLLNKLYDSFCTITCADWGCRGCLRGDKCKSGKHGVVEDEKKDVTCQCESMVKCRGVAPTLYQYGFSFGEASTLNGGSTRKKCKDFCTQLYKVLHSDYFDKLFKECDNFLWKIREPFIWILLSLWSLSLLYLLHIAVVRLDVLRIRSHLKSPSSHRIAAQSLLAAARVKALASVKYFSP</sequence>
<feature type="domain" description="C3H1-type" evidence="3">
    <location>
        <begin position="105"/>
        <end position="133"/>
    </location>
</feature>
<dbReference type="AlphaFoldDB" id="A0A2H6KJQ6"/>
<dbReference type="VEuPathDB" id="PiroplasmaDB:BOVATA_047030"/>
<gene>
    <name evidence="4" type="ORF">BOVATA_047030</name>
</gene>
<feature type="transmembrane region" description="Helical" evidence="2">
    <location>
        <begin position="213"/>
        <end position="236"/>
    </location>
</feature>
<keyword evidence="2" id="KW-0812">Transmembrane</keyword>
<evidence type="ECO:0000313" key="5">
    <source>
        <dbReference type="Proteomes" id="UP000236319"/>
    </source>
</evidence>
<dbReference type="GO" id="GO:0008270">
    <property type="term" value="F:zinc ion binding"/>
    <property type="evidence" value="ECO:0007669"/>
    <property type="project" value="UniProtKB-KW"/>
</dbReference>
<keyword evidence="2" id="KW-1133">Transmembrane helix</keyword>
<dbReference type="OrthoDB" id="366723at2759"/>
<dbReference type="GeneID" id="39876980"/>
<evidence type="ECO:0000313" key="4">
    <source>
        <dbReference type="EMBL" id="GBE63210.1"/>
    </source>
</evidence>
<protein>
    <recommendedName>
        <fullName evidence="3">C3H1-type domain-containing protein</fullName>
    </recommendedName>
</protein>
<name>A0A2H6KJQ6_9APIC</name>
<keyword evidence="2" id="KW-0472">Membrane</keyword>
<proteinExistence type="predicted"/>
<dbReference type="RefSeq" id="XP_028869453.1">
    <property type="nucleotide sequence ID" value="XM_029013620.1"/>
</dbReference>
<keyword evidence="5" id="KW-1185">Reference proteome</keyword>
<reference evidence="4 5" key="1">
    <citation type="journal article" date="2017" name="BMC Genomics">
        <title>Whole-genome assembly of Babesia ovata and comparative genomics between closely related pathogens.</title>
        <authorList>
            <person name="Yamagishi J."/>
            <person name="Asada M."/>
            <person name="Hakimi H."/>
            <person name="Tanaka T.Q."/>
            <person name="Sugimoto C."/>
            <person name="Kawazu S."/>
        </authorList>
    </citation>
    <scope>NUCLEOTIDE SEQUENCE [LARGE SCALE GENOMIC DNA]</scope>
    <source>
        <strain evidence="4 5">Miyake</strain>
    </source>
</reference>